<name>A0A6A4YB10_9STRA</name>
<protein>
    <submittedName>
        <fullName evidence="2">Uncharacterized protein</fullName>
    </submittedName>
</protein>
<comment type="caution">
    <text evidence="2">The sequence shown here is derived from an EMBL/GenBank/DDBJ whole genome shotgun (WGS) entry which is preliminary data.</text>
</comment>
<feature type="region of interest" description="Disordered" evidence="1">
    <location>
        <begin position="647"/>
        <end position="679"/>
    </location>
</feature>
<gene>
    <name evidence="2" type="ORF">As57867_015893</name>
</gene>
<organism evidence="2">
    <name type="scientific">Aphanomyces stellatus</name>
    <dbReference type="NCBI Taxonomy" id="120398"/>
    <lineage>
        <taxon>Eukaryota</taxon>
        <taxon>Sar</taxon>
        <taxon>Stramenopiles</taxon>
        <taxon>Oomycota</taxon>
        <taxon>Saprolegniomycetes</taxon>
        <taxon>Saprolegniales</taxon>
        <taxon>Verrucalvaceae</taxon>
        <taxon>Aphanomyces</taxon>
    </lineage>
</organism>
<feature type="compositionally biased region" description="Polar residues" evidence="1">
    <location>
        <begin position="647"/>
        <end position="664"/>
    </location>
</feature>
<accession>A0A6A4YB10</accession>
<sequence length="1518" mass="167185">MMEWLDVQRYEREVAEKSDECLERILSGSSSFKTSRLVFKASRKPVRWFDDVLCAMEHSGRVVQTNENGQDVWVPALLPPDEGDEVNRSRVVPLEGALLQFLVVVCEGDRTRVESEVALRARLDAFASRNLEFDFWWVCVGTCSDMGRLTRWRDHGSDDNDDRLPLVLDLLQRLGVAVTPQHSPGSGGRELLWTLPPIAPRTTAWQLPQETHFLQFLATTPSVLGATIRTAWDLMGLLQRFRGMLASDAPFGRWWITSRRSPDTLVRDRLMALGIVSGRGTRFSPFQWHVVALLERVPPMDSAVVLNEDLRGAIEAGVERFWPSEKDVLDYETNVLEMAKTVVARIRKQPTNQVKLATLVYKATTKPAAWYSDVLSMVYQEDDIERVNVSDESDFWRVVRRAAVLGFRLPSSAAALEIIPDQGALLVYLWRARVAIRGMEDLMAQLVLFGSADDGPRRSRFRAWYVNFMSDAACCFVMVLLAGRASTRSDEATSEAVATFLQDATFLQRNGNLFEWAEPPSIQPHQVDDEFESVVALPCEQLWLGLLANHAQRLKAGVVPSPMDLLVLMAPFRAQLPTSSPFRLWWVTTTAPPSKCMQKRMSALGILPPWRHGTKKSYREAFEWNLVALIDHLSHCTEDSIAIAGPTAQSQETSGPDETLTHMNPSPDATPRGSDTVMPPPIVGTEDIVVSLGLSSKDDLVGIVSDSKRQPAKAQVLDEGLVKASVMDPWNCIEAVPSAYAQNFGGASHVPQSQRAMESPRTPSRLEILGRQKINSQGPIEISDQLHREGDILQSLYALKATIRLESDLTIHVGNGQAKLVLAILKQLDMVRGAGTSSDPFEWTPASVLNEPENEDDVDHALPDEDQLLQFLAMAPRQRCAQTTEAGLAGVIKLFHATLPPTSGFGLWWTSLASQPIRMERIQSRLHTLGILYRRVEGGKTGQNRTLFQWNVVALMEKLQEKKTVCSQNSPLAPPTLLLDQAPVDTTNEGVVLAAVTKFTRIALEYLAKNPVYHVAEIAGHTKSIKLSNMSHVVFVDQVVASMNMNTRLCLDVDTKGRSVFKLAGTQANSSAITVPAVLQPTVESMVETPNPSVVVQPAPHEANSHGSCRRRIEDLTGKCKAIALAYLKKNPSYHVADIRGTVSQLKPVERDNQSVDHFVDQIVTRLVQDARLERQVNAKGQALLVLQKEAIEVEPKSNGQMTRLSQETCANDLGWANFNISTLTQDKPNNSKATPSPNTDTVVVEELTPSNPMSLLPTVSGVDPSGLSCKVETMTTEDASWRRLDVIAAKYKAVALAYLQKNSFYHVADIRGSVSQLQPVERSGQSVDHVVNQIVALLLQDPRLEGKTDAKGRPILVLSASKPASAAPTAMTTSSKPASIASAVKTVAAEQAAIAITYLKTHRNYPNAYYPVSHMVTNIRDSKPGERGGLSLYAFVEKVEKAMGKHEQLEATTTTDGKSIFKLNMAGGSGIRMTQPKQAPLPSLECLASLPTSSLTNTAIENARTPQPGNNEMEAPA</sequence>
<reference evidence="2" key="1">
    <citation type="submission" date="2019-06" db="EMBL/GenBank/DDBJ databases">
        <title>Genomics analysis of Aphanomyces spp. identifies a new class of oomycete effector associated with host adaptation.</title>
        <authorList>
            <person name="Gaulin E."/>
        </authorList>
    </citation>
    <scope>NUCLEOTIDE SEQUENCE</scope>
    <source>
        <strain evidence="2">CBS 578.67</strain>
    </source>
</reference>
<evidence type="ECO:0000256" key="1">
    <source>
        <dbReference type="SAM" id="MobiDB-lite"/>
    </source>
</evidence>
<feature type="non-terminal residue" evidence="2">
    <location>
        <position position="1518"/>
    </location>
</feature>
<dbReference type="EMBL" id="VJMH01005776">
    <property type="protein sequence ID" value="KAF0693035.1"/>
    <property type="molecule type" value="Genomic_DNA"/>
</dbReference>
<evidence type="ECO:0000313" key="2">
    <source>
        <dbReference type="EMBL" id="KAF0693035.1"/>
    </source>
</evidence>
<proteinExistence type="predicted"/>
<dbReference type="OrthoDB" id="82999at2759"/>